<reference evidence="2 3" key="1">
    <citation type="journal article" date="2017" name="Curr. Biol.">
        <title>Genome architecture and evolution of a unichromosomal asexual nematode.</title>
        <authorList>
            <person name="Fradin H."/>
            <person name="Zegar C."/>
            <person name="Gutwein M."/>
            <person name="Lucas J."/>
            <person name="Kovtun M."/>
            <person name="Corcoran D."/>
            <person name="Baugh L.R."/>
            <person name="Kiontke K."/>
            <person name="Gunsalus K."/>
            <person name="Fitch D.H."/>
            <person name="Piano F."/>
        </authorList>
    </citation>
    <scope>NUCLEOTIDE SEQUENCE [LARGE SCALE GENOMIC DNA]</scope>
    <source>
        <strain evidence="2">PF1309</strain>
    </source>
</reference>
<sequence length="138" mass="15416">MHSNLLQIILIAQLTYLITCQEGEKENQVMVRDKRQTYTVYYLCGSPPNNYLSKTPCNNNNCPSCNPSNCQVRCSTTQYCRNQNRNWTCQNGCCRTRPVKAAKFLMDIAGTEGVIMVISAGVVEFAAGVNLERVSGHV</sequence>
<accession>A0A2A2LPN1</accession>
<keyword evidence="1" id="KW-0732">Signal</keyword>
<feature type="chain" id="PRO_5012132546" evidence="1">
    <location>
        <begin position="21"/>
        <end position="138"/>
    </location>
</feature>
<evidence type="ECO:0000313" key="3">
    <source>
        <dbReference type="Proteomes" id="UP000218231"/>
    </source>
</evidence>
<comment type="caution">
    <text evidence="2">The sequence shown here is derived from an EMBL/GenBank/DDBJ whole genome shotgun (WGS) entry which is preliminary data.</text>
</comment>
<feature type="signal peptide" evidence="1">
    <location>
        <begin position="1"/>
        <end position="20"/>
    </location>
</feature>
<evidence type="ECO:0000256" key="1">
    <source>
        <dbReference type="SAM" id="SignalP"/>
    </source>
</evidence>
<evidence type="ECO:0000313" key="2">
    <source>
        <dbReference type="EMBL" id="PAV88174.1"/>
    </source>
</evidence>
<proteinExistence type="predicted"/>
<keyword evidence="3" id="KW-1185">Reference proteome</keyword>
<protein>
    <submittedName>
        <fullName evidence="2">Uncharacterized protein</fullName>
    </submittedName>
</protein>
<name>A0A2A2LPN1_9BILA</name>
<dbReference type="AlphaFoldDB" id="A0A2A2LPN1"/>
<dbReference type="STRING" id="2018661.A0A2A2LPN1"/>
<gene>
    <name evidence="2" type="ORF">WR25_19748</name>
</gene>
<organism evidence="2 3">
    <name type="scientific">Diploscapter pachys</name>
    <dbReference type="NCBI Taxonomy" id="2018661"/>
    <lineage>
        <taxon>Eukaryota</taxon>
        <taxon>Metazoa</taxon>
        <taxon>Ecdysozoa</taxon>
        <taxon>Nematoda</taxon>
        <taxon>Chromadorea</taxon>
        <taxon>Rhabditida</taxon>
        <taxon>Rhabditina</taxon>
        <taxon>Rhabditomorpha</taxon>
        <taxon>Rhabditoidea</taxon>
        <taxon>Rhabditidae</taxon>
        <taxon>Diploscapter</taxon>
    </lineage>
</organism>
<dbReference type="EMBL" id="LIAE01006532">
    <property type="protein sequence ID" value="PAV88174.1"/>
    <property type="molecule type" value="Genomic_DNA"/>
</dbReference>
<dbReference type="Proteomes" id="UP000218231">
    <property type="component" value="Unassembled WGS sequence"/>
</dbReference>